<dbReference type="AlphaFoldDB" id="A0A6A6K130"/>
<protein>
    <submittedName>
        <fullName evidence="2">Uncharacterized protein</fullName>
    </submittedName>
</protein>
<keyword evidence="3" id="KW-1185">Reference proteome</keyword>
<evidence type="ECO:0000313" key="3">
    <source>
        <dbReference type="Proteomes" id="UP000467840"/>
    </source>
</evidence>
<accession>A0A6A6K130</accession>
<feature type="compositionally biased region" description="Basic and acidic residues" evidence="1">
    <location>
        <begin position="1"/>
        <end position="15"/>
    </location>
</feature>
<evidence type="ECO:0000256" key="1">
    <source>
        <dbReference type="SAM" id="MobiDB-lite"/>
    </source>
</evidence>
<feature type="region of interest" description="Disordered" evidence="1">
    <location>
        <begin position="1"/>
        <end position="106"/>
    </location>
</feature>
<dbReference type="EMBL" id="JAAGAX010000181">
    <property type="protein sequence ID" value="KAF2282500.1"/>
    <property type="molecule type" value="Genomic_DNA"/>
</dbReference>
<evidence type="ECO:0000313" key="2">
    <source>
        <dbReference type="EMBL" id="KAF2282500.1"/>
    </source>
</evidence>
<feature type="compositionally biased region" description="Polar residues" evidence="1">
    <location>
        <begin position="165"/>
        <end position="174"/>
    </location>
</feature>
<gene>
    <name evidence="2" type="ORF">GH714_044023</name>
</gene>
<feature type="compositionally biased region" description="Basic and acidic residues" evidence="1">
    <location>
        <begin position="43"/>
        <end position="54"/>
    </location>
</feature>
<dbReference type="Proteomes" id="UP000467840">
    <property type="component" value="Unassembled WGS sequence"/>
</dbReference>
<feature type="region of interest" description="Disordered" evidence="1">
    <location>
        <begin position="165"/>
        <end position="186"/>
    </location>
</feature>
<feature type="compositionally biased region" description="Basic residues" evidence="1">
    <location>
        <begin position="16"/>
        <end position="25"/>
    </location>
</feature>
<organism evidence="2 3">
    <name type="scientific">Hevea brasiliensis</name>
    <name type="common">Para rubber tree</name>
    <name type="synonym">Siphonia brasiliensis</name>
    <dbReference type="NCBI Taxonomy" id="3981"/>
    <lineage>
        <taxon>Eukaryota</taxon>
        <taxon>Viridiplantae</taxon>
        <taxon>Streptophyta</taxon>
        <taxon>Embryophyta</taxon>
        <taxon>Tracheophyta</taxon>
        <taxon>Spermatophyta</taxon>
        <taxon>Magnoliopsida</taxon>
        <taxon>eudicotyledons</taxon>
        <taxon>Gunneridae</taxon>
        <taxon>Pentapetalae</taxon>
        <taxon>rosids</taxon>
        <taxon>fabids</taxon>
        <taxon>Malpighiales</taxon>
        <taxon>Euphorbiaceae</taxon>
        <taxon>Crotonoideae</taxon>
        <taxon>Micrandreae</taxon>
        <taxon>Hevea</taxon>
    </lineage>
</organism>
<proteinExistence type="predicted"/>
<reference evidence="2 3" key="1">
    <citation type="journal article" date="2020" name="Mol. Plant">
        <title>The Chromosome-Based Rubber Tree Genome Provides New Insights into Spurge Genome Evolution and Rubber Biosynthesis.</title>
        <authorList>
            <person name="Liu J."/>
            <person name="Shi C."/>
            <person name="Shi C.C."/>
            <person name="Li W."/>
            <person name="Zhang Q.J."/>
            <person name="Zhang Y."/>
            <person name="Li K."/>
            <person name="Lu H.F."/>
            <person name="Shi C."/>
            <person name="Zhu S.T."/>
            <person name="Xiao Z.Y."/>
            <person name="Nan H."/>
            <person name="Yue Y."/>
            <person name="Zhu X.G."/>
            <person name="Wu Y."/>
            <person name="Hong X.N."/>
            <person name="Fan G.Y."/>
            <person name="Tong Y."/>
            <person name="Zhang D."/>
            <person name="Mao C.L."/>
            <person name="Liu Y.L."/>
            <person name="Hao S.J."/>
            <person name="Liu W.Q."/>
            <person name="Lv M.Q."/>
            <person name="Zhang H.B."/>
            <person name="Liu Y."/>
            <person name="Hu-Tang G.R."/>
            <person name="Wang J.P."/>
            <person name="Wang J.H."/>
            <person name="Sun Y.H."/>
            <person name="Ni S.B."/>
            <person name="Chen W.B."/>
            <person name="Zhang X.C."/>
            <person name="Jiao Y.N."/>
            <person name="Eichler E.E."/>
            <person name="Li G.H."/>
            <person name="Liu X."/>
            <person name="Gao L.Z."/>
        </authorList>
    </citation>
    <scope>NUCLEOTIDE SEQUENCE [LARGE SCALE GENOMIC DNA]</scope>
    <source>
        <strain evidence="3">cv. GT1</strain>
        <tissue evidence="2">Leaf</tissue>
    </source>
</reference>
<feature type="compositionally biased region" description="Basic residues" evidence="1">
    <location>
        <begin position="55"/>
        <end position="66"/>
    </location>
</feature>
<name>A0A6A6K130_HEVBR</name>
<sequence length="291" mass="32233">MGKEVLRRNPKECKRGHTPKLQKGHPPREKVDCAKGNAVARSPRKEASPRQEGPRRHRSRKSRRKCKAEGRAGALSHKDEGGTAGAQQRRPEATLRCMPGGMGGGPNDEGVVRIEWGRMSPHKFGLRRSPILFREVAYRGRFSRCKSLWGEGKCIAGRQCLRESFSGQTGQPGKQESCREEQAKMRLSLPTARQNERGKAGRRARANRFKLGAGAARRAGKRGSPEGSRSAWRALDARGRCAGRARAASPPKRGSPALAARQNEVPRQFLPARQFRILAAQITPTRHEGYK</sequence>
<comment type="caution">
    <text evidence="2">The sequence shown here is derived from an EMBL/GenBank/DDBJ whole genome shotgun (WGS) entry which is preliminary data.</text>
</comment>
<feature type="region of interest" description="Disordered" evidence="1">
    <location>
        <begin position="212"/>
        <end position="266"/>
    </location>
</feature>